<dbReference type="PANTHER" id="PTHR37844:SF2">
    <property type="entry name" value="SER_THR PROTEIN PHOSPHATASE SUPERFAMILY (AFU_ORTHOLOGUE AFUA_1G14840)"/>
    <property type="match status" value="1"/>
</dbReference>
<gene>
    <name evidence="2" type="ORF">JKP88DRAFT_157405</name>
</gene>
<dbReference type="Gene3D" id="3.60.21.10">
    <property type="match status" value="1"/>
</dbReference>
<dbReference type="EMBL" id="JAFCMP010000223">
    <property type="protein sequence ID" value="KAG5183138.1"/>
    <property type="molecule type" value="Genomic_DNA"/>
</dbReference>
<dbReference type="SUPFAM" id="SSF56300">
    <property type="entry name" value="Metallo-dependent phosphatases"/>
    <property type="match status" value="1"/>
</dbReference>
<dbReference type="OrthoDB" id="550558at2759"/>
<dbReference type="GO" id="GO:0016787">
    <property type="term" value="F:hydrolase activity"/>
    <property type="evidence" value="ECO:0007669"/>
    <property type="project" value="InterPro"/>
</dbReference>
<proteinExistence type="predicted"/>
<evidence type="ECO:0000259" key="1">
    <source>
        <dbReference type="Pfam" id="PF00149"/>
    </source>
</evidence>
<name>A0A835Z6I0_9STRA</name>
<comment type="caution">
    <text evidence="2">The sequence shown here is derived from an EMBL/GenBank/DDBJ whole genome shotgun (WGS) entry which is preliminary data.</text>
</comment>
<dbReference type="PANTHER" id="PTHR37844">
    <property type="entry name" value="SER/THR PROTEIN PHOSPHATASE SUPERFAMILY (AFU_ORTHOLOGUE AFUA_1G14840)"/>
    <property type="match status" value="1"/>
</dbReference>
<dbReference type="InterPro" id="IPR029052">
    <property type="entry name" value="Metallo-depent_PP-like"/>
</dbReference>
<feature type="domain" description="Calcineurin-like phosphoesterase" evidence="1">
    <location>
        <begin position="1"/>
        <end position="210"/>
    </location>
</feature>
<sequence>MRIHVVSDVHLEYGGAPPFSSLVAAEADVLVLAGDIAAATCPELPDFVARASEIYERVLYVPGNHEYYHSSNSMAEMRACLRAALDPFGNVTLLDDDVAEIGGVKFVGSTLWSRVPADSELEVSRCVNDYRFVRAKCRPISPCETTELHAESVDFLRRHCDADSVVITHHCPRTRKTSHPRYDGSSASCAFATDVSLPRMPRLWVSGHTHFNHDFQEPQGGTRFLSNQYRNENWRLPHSPTMTLEI</sequence>
<dbReference type="Proteomes" id="UP000664859">
    <property type="component" value="Unassembled WGS sequence"/>
</dbReference>
<evidence type="ECO:0000313" key="3">
    <source>
        <dbReference type="Proteomes" id="UP000664859"/>
    </source>
</evidence>
<dbReference type="InterPro" id="IPR004843">
    <property type="entry name" value="Calcineurin-like_PHP"/>
</dbReference>
<keyword evidence="3" id="KW-1185">Reference proteome</keyword>
<reference evidence="2" key="1">
    <citation type="submission" date="2021-02" db="EMBL/GenBank/DDBJ databases">
        <title>First Annotated Genome of the Yellow-green Alga Tribonema minus.</title>
        <authorList>
            <person name="Mahan K.M."/>
        </authorList>
    </citation>
    <scope>NUCLEOTIDE SEQUENCE</scope>
    <source>
        <strain evidence="2">UTEX B ZZ1240</strain>
    </source>
</reference>
<protein>
    <submittedName>
        <fullName evidence="2">Metallo-dependent phosphatase-like protein</fullName>
    </submittedName>
</protein>
<dbReference type="AlphaFoldDB" id="A0A835Z6I0"/>
<organism evidence="2 3">
    <name type="scientific">Tribonema minus</name>
    <dbReference type="NCBI Taxonomy" id="303371"/>
    <lineage>
        <taxon>Eukaryota</taxon>
        <taxon>Sar</taxon>
        <taxon>Stramenopiles</taxon>
        <taxon>Ochrophyta</taxon>
        <taxon>PX clade</taxon>
        <taxon>Xanthophyceae</taxon>
        <taxon>Tribonematales</taxon>
        <taxon>Tribonemataceae</taxon>
        <taxon>Tribonema</taxon>
    </lineage>
</organism>
<dbReference type="Pfam" id="PF00149">
    <property type="entry name" value="Metallophos"/>
    <property type="match status" value="1"/>
</dbReference>
<evidence type="ECO:0000313" key="2">
    <source>
        <dbReference type="EMBL" id="KAG5183138.1"/>
    </source>
</evidence>
<accession>A0A835Z6I0</accession>